<evidence type="ECO:0000313" key="2">
    <source>
        <dbReference type="EMBL" id="CAE0816274.1"/>
    </source>
</evidence>
<feature type="compositionally biased region" description="Polar residues" evidence="1">
    <location>
        <begin position="12"/>
        <end position="21"/>
    </location>
</feature>
<dbReference type="EMBL" id="HBJA01078297">
    <property type="protein sequence ID" value="CAE0816274.1"/>
    <property type="molecule type" value="Transcribed_RNA"/>
</dbReference>
<protein>
    <submittedName>
        <fullName evidence="2">Uncharacterized protein</fullName>
    </submittedName>
</protein>
<organism evidence="2">
    <name type="scientific">Eutreptiella gymnastica</name>
    <dbReference type="NCBI Taxonomy" id="73025"/>
    <lineage>
        <taxon>Eukaryota</taxon>
        <taxon>Discoba</taxon>
        <taxon>Euglenozoa</taxon>
        <taxon>Euglenida</taxon>
        <taxon>Spirocuta</taxon>
        <taxon>Euglenophyceae</taxon>
        <taxon>Eutreptiales</taxon>
        <taxon>Eutreptiaceae</taxon>
        <taxon>Eutreptiella</taxon>
    </lineage>
</organism>
<proteinExistence type="predicted"/>
<feature type="region of interest" description="Disordered" evidence="1">
    <location>
        <begin position="1"/>
        <end position="22"/>
    </location>
</feature>
<reference evidence="2" key="1">
    <citation type="submission" date="2021-01" db="EMBL/GenBank/DDBJ databases">
        <authorList>
            <person name="Corre E."/>
            <person name="Pelletier E."/>
            <person name="Niang G."/>
            <person name="Scheremetjew M."/>
            <person name="Finn R."/>
            <person name="Kale V."/>
            <person name="Holt S."/>
            <person name="Cochrane G."/>
            <person name="Meng A."/>
            <person name="Brown T."/>
            <person name="Cohen L."/>
        </authorList>
    </citation>
    <scope>NUCLEOTIDE SEQUENCE</scope>
    <source>
        <strain evidence="2">CCMP1594</strain>
    </source>
</reference>
<evidence type="ECO:0000256" key="1">
    <source>
        <dbReference type="SAM" id="MobiDB-lite"/>
    </source>
</evidence>
<accession>A0A7S4LA58</accession>
<name>A0A7S4LA58_9EUGL</name>
<dbReference type="AlphaFoldDB" id="A0A7S4LA58"/>
<gene>
    <name evidence="2" type="ORF">EGYM00163_LOCUS27433</name>
</gene>
<sequence length="99" mass="10191">MDRPTADGCMNIETQRPTSGPTHVAQLADHCVFMSAAVVGTGHSTKAGRMAPLTRNGTATLGGAGRPCLPGRRMAHRDLEAAGSPPLDQQVNIGEAGQS</sequence>